<dbReference type="EMBL" id="KI546100">
    <property type="protein sequence ID" value="EST45220.1"/>
    <property type="molecule type" value="Genomic_DNA"/>
</dbReference>
<keyword evidence="3" id="KW-1185">Reference proteome</keyword>
<gene>
    <name evidence="1" type="ORF">SS50377_14795</name>
    <name evidence="2" type="ORF">SS50377_20165</name>
</gene>
<evidence type="ECO:0000313" key="3">
    <source>
        <dbReference type="Proteomes" id="UP000018208"/>
    </source>
</evidence>
<sequence length="314" mass="36144">MILQSRCSFQAYFNAQLYNKYITSIYLIIVNNTNNISQIAVNINSFPLFLMQDKLKSLRFYQLQQLISFPTLLTTHISQVGDKFVEFGMLSKTQQSQVQDLVIYLQRHNFELKMSKFSQTSSHLSIINPVVIQNQQYFKSQFLTKTHLAPYTKQKTIPVLSSLSDIPTFIQSETILVIFNNQLTQLTELAPFVDEDLQKKLIDLALKLQLKLPLLARNLHRQDEVFRLQGGLEFELNLAQGQNSDLDDFVKVFVQVVNACQKVKLSRSAIEKIKQLMLLSQNIITRADRTMFHKGDLYISEDSAIDGLLEIVSQ</sequence>
<dbReference type="AlphaFoldDB" id="V6LKR8"/>
<protein>
    <submittedName>
        <fullName evidence="1">Uncharacterized protein</fullName>
    </submittedName>
</protein>
<name>V6LKR8_9EUKA</name>
<reference evidence="1 2" key="1">
    <citation type="journal article" date="2014" name="PLoS Genet.">
        <title>The Genome of Spironucleus salmonicida Highlights a Fish Pathogen Adapted to Fluctuating Environments.</title>
        <authorList>
            <person name="Xu F."/>
            <person name="Jerlstrom-Hultqvist J."/>
            <person name="Einarsson E."/>
            <person name="Astvaldsson A."/>
            <person name="Svard S.G."/>
            <person name="Andersson J.O."/>
        </authorList>
    </citation>
    <scope>NUCLEOTIDE SEQUENCE</scope>
    <source>
        <strain evidence="2">ATCC 50377</strain>
    </source>
</reference>
<dbReference type="VEuPathDB" id="GiardiaDB:SS50377_20165"/>
<organism evidence="1">
    <name type="scientific">Spironucleus salmonicida</name>
    <dbReference type="NCBI Taxonomy" id="348837"/>
    <lineage>
        <taxon>Eukaryota</taxon>
        <taxon>Metamonada</taxon>
        <taxon>Diplomonadida</taxon>
        <taxon>Hexamitidae</taxon>
        <taxon>Hexamitinae</taxon>
        <taxon>Spironucleus</taxon>
    </lineage>
</organism>
<evidence type="ECO:0000313" key="1">
    <source>
        <dbReference type="EMBL" id="EST45220.1"/>
    </source>
</evidence>
<dbReference type="Proteomes" id="UP000018208">
    <property type="component" value="Unassembled WGS sequence"/>
</dbReference>
<accession>V6LKR8</accession>
<dbReference type="EMBL" id="AUWU02000001">
    <property type="protein sequence ID" value="KAH0576819.1"/>
    <property type="molecule type" value="Genomic_DNA"/>
</dbReference>
<evidence type="ECO:0000313" key="2">
    <source>
        <dbReference type="EMBL" id="KAH0576819.1"/>
    </source>
</evidence>
<reference evidence="2" key="2">
    <citation type="submission" date="2020-12" db="EMBL/GenBank/DDBJ databases">
        <title>New Spironucleus salmonicida genome in near-complete chromosomes.</title>
        <authorList>
            <person name="Xu F."/>
            <person name="Kurt Z."/>
            <person name="Jimenez-Gonzalez A."/>
            <person name="Astvaldsson A."/>
            <person name="Andersson J.O."/>
            <person name="Svard S.G."/>
        </authorList>
    </citation>
    <scope>NUCLEOTIDE SEQUENCE</scope>
    <source>
        <strain evidence="2">ATCC 50377</strain>
    </source>
</reference>
<proteinExistence type="predicted"/>